<dbReference type="SUPFAM" id="SSF54427">
    <property type="entry name" value="NTF2-like"/>
    <property type="match status" value="1"/>
</dbReference>
<dbReference type="GO" id="GO:0042602">
    <property type="term" value="F:riboflavin reductase (NADPH) activity"/>
    <property type="evidence" value="ECO:0007669"/>
    <property type="project" value="TreeGrafter"/>
</dbReference>
<protein>
    <submittedName>
        <fullName evidence="3">Steroid delta-isomerase-like uncharacterized protein</fullName>
    </submittedName>
</protein>
<evidence type="ECO:0000313" key="3">
    <source>
        <dbReference type="EMBL" id="RBP74534.1"/>
    </source>
</evidence>
<dbReference type="SUPFAM" id="SSF50475">
    <property type="entry name" value="FMN-binding split barrel"/>
    <property type="match status" value="1"/>
</dbReference>
<dbReference type="InterPro" id="IPR009959">
    <property type="entry name" value="Cyclase_SnoaL-like"/>
</dbReference>
<dbReference type="InterPro" id="IPR032710">
    <property type="entry name" value="NTF2-like_dom_sf"/>
</dbReference>
<dbReference type="RefSeq" id="WP_181778564.1">
    <property type="nucleotide sequence ID" value="NZ_QNSB01000001.1"/>
</dbReference>
<dbReference type="SMART" id="SM00903">
    <property type="entry name" value="Flavin_Reduct"/>
    <property type="match status" value="1"/>
</dbReference>
<organism evidence="3 4">
    <name type="scientific">Brevibacterium celere</name>
    <dbReference type="NCBI Taxonomy" id="225845"/>
    <lineage>
        <taxon>Bacteria</taxon>
        <taxon>Bacillati</taxon>
        <taxon>Actinomycetota</taxon>
        <taxon>Actinomycetes</taxon>
        <taxon>Micrococcales</taxon>
        <taxon>Brevibacteriaceae</taxon>
        <taxon>Brevibacterium</taxon>
    </lineage>
</organism>
<gene>
    <name evidence="3" type="ORF">DFO65_101253</name>
</gene>
<accession>A0A366IN80</accession>
<keyword evidence="1" id="KW-0560">Oxidoreductase</keyword>
<evidence type="ECO:0000313" key="4">
    <source>
        <dbReference type="Proteomes" id="UP000253509"/>
    </source>
</evidence>
<dbReference type="GO" id="GO:0030638">
    <property type="term" value="P:polyketide metabolic process"/>
    <property type="evidence" value="ECO:0007669"/>
    <property type="project" value="InterPro"/>
</dbReference>
<dbReference type="Gene3D" id="3.10.450.50">
    <property type="match status" value="1"/>
</dbReference>
<feature type="domain" description="Flavin reductase like" evidence="2">
    <location>
        <begin position="174"/>
        <end position="317"/>
    </location>
</feature>
<dbReference type="Proteomes" id="UP000253509">
    <property type="component" value="Unassembled WGS sequence"/>
</dbReference>
<proteinExistence type="predicted"/>
<sequence>MQQKSRISPQDHIKKTIVDAWQQAWDLGETDALDALVTDDYARVSSNSGRQMDISAAKNEISEIRAAFPDLTTTIDRILIEGDQGSIYWHSTGTFTQPLNDVPPTGQSVTTHGSNLITFDGPLICREEVTWDASALLADLGLKSLSSAFETYEGEVLTDDLSGTPSTEALKAFNRQFITGVTVVTTLDEDGRPRGLAVNSYNSVSLDPPLVLVCVQKTSSTYPALFRSTHMGINIMSRNQRGTIGTFASKAADKFADLDWHSGQHGSPLIDGSAASIEVEIKERFQALTHTVFIGRVCSAEASEDEPMIYKAGKFFDSEDLRPLD</sequence>
<comment type="caution">
    <text evidence="3">The sequence shown here is derived from an EMBL/GenBank/DDBJ whole genome shotgun (WGS) entry which is preliminary data.</text>
</comment>
<dbReference type="InterPro" id="IPR012349">
    <property type="entry name" value="Split_barrel_FMN-bd"/>
</dbReference>
<dbReference type="InterPro" id="IPR002563">
    <property type="entry name" value="Flavin_Rdtase-like_dom"/>
</dbReference>
<dbReference type="Pfam" id="PF01613">
    <property type="entry name" value="Flavin_Reduct"/>
    <property type="match status" value="1"/>
</dbReference>
<keyword evidence="3" id="KW-0413">Isomerase</keyword>
<dbReference type="GO" id="GO:0016853">
    <property type="term" value="F:isomerase activity"/>
    <property type="evidence" value="ECO:0007669"/>
    <property type="project" value="UniProtKB-KW"/>
</dbReference>
<dbReference type="PANTHER" id="PTHR30466">
    <property type="entry name" value="FLAVIN REDUCTASE"/>
    <property type="match status" value="1"/>
</dbReference>
<dbReference type="Gene3D" id="2.30.110.10">
    <property type="entry name" value="Electron Transport, Fmn-binding Protein, Chain A"/>
    <property type="match status" value="1"/>
</dbReference>
<keyword evidence="4" id="KW-1185">Reference proteome</keyword>
<dbReference type="Pfam" id="PF07366">
    <property type="entry name" value="SnoaL"/>
    <property type="match status" value="1"/>
</dbReference>
<evidence type="ECO:0000256" key="1">
    <source>
        <dbReference type="ARBA" id="ARBA00023002"/>
    </source>
</evidence>
<dbReference type="EMBL" id="QNSB01000001">
    <property type="protein sequence ID" value="RBP74534.1"/>
    <property type="molecule type" value="Genomic_DNA"/>
</dbReference>
<dbReference type="AlphaFoldDB" id="A0A366IN80"/>
<dbReference type="PANTHER" id="PTHR30466:SF1">
    <property type="entry name" value="FMN REDUCTASE (NADH) RUTF"/>
    <property type="match status" value="1"/>
</dbReference>
<evidence type="ECO:0000259" key="2">
    <source>
        <dbReference type="SMART" id="SM00903"/>
    </source>
</evidence>
<dbReference type="InterPro" id="IPR050268">
    <property type="entry name" value="NADH-dep_flavin_reductase"/>
</dbReference>
<reference evidence="3 4" key="1">
    <citation type="submission" date="2018-06" db="EMBL/GenBank/DDBJ databases">
        <title>Freshwater and sediment microbial communities from various areas in North America, analyzing microbe dynamics in response to fracking.</title>
        <authorList>
            <person name="Lamendella R."/>
        </authorList>
    </citation>
    <scope>NUCLEOTIDE SEQUENCE [LARGE SCALE GENOMIC DNA]</scope>
    <source>
        <strain evidence="3 4">3b_TX</strain>
    </source>
</reference>
<name>A0A366IN80_9MICO</name>
<dbReference type="GO" id="GO:0010181">
    <property type="term" value="F:FMN binding"/>
    <property type="evidence" value="ECO:0007669"/>
    <property type="project" value="InterPro"/>
</dbReference>